<name>A0AAV6IHF8_9ERIC</name>
<dbReference type="EMBL" id="JACTNZ010000010">
    <property type="protein sequence ID" value="KAG5527838.1"/>
    <property type="molecule type" value="Genomic_DNA"/>
</dbReference>
<evidence type="ECO:0000313" key="11">
    <source>
        <dbReference type="Proteomes" id="UP000823749"/>
    </source>
</evidence>
<dbReference type="InterPro" id="IPR026057">
    <property type="entry name" value="TBL_C"/>
</dbReference>
<accession>A0AAV6IHF8</accession>
<keyword evidence="3 7" id="KW-0812">Transmembrane</keyword>
<evidence type="ECO:0000256" key="5">
    <source>
        <dbReference type="ARBA" id="ARBA00022989"/>
    </source>
</evidence>
<evidence type="ECO:0000259" key="9">
    <source>
        <dbReference type="Pfam" id="PF14416"/>
    </source>
</evidence>
<dbReference type="InterPro" id="IPR029962">
    <property type="entry name" value="TBL"/>
</dbReference>
<dbReference type="InterPro" id="IPR025846">
    <property type="entry name" value="TBL_N"/>
</dbReference>
<evidence type="ECO:0000256" key="1">
    <source>
        <dbReference type="ARBA" id="ARBA00004167"/>
    </source>
</evidence>
<dbReference type="PANTHER" id="PTHR32285">
    <property type="entry name" value="PROTEIN TRICHOME BIREFRINGENCE-LIKE 9-RELATED"/>
    <property type="match status" value="1"/>
</dbReference>
<gene>
    <name evidence="10" type="ORF">RHGRI_028694</name>
</gene>
<evidence type="ECO:0000313" key="10">
    <source>
        <dbReference type="EMBL" id="KAG5527838.1"/>
    </source>
</evidence>
<dbReference type="GO" id="GO:0016020">
    <property type="term" value="C:membrane"/>
    <property type="evidence" value="ECO:0007669"/>
    <property type="project" value="UniProtKB-SubCell"/>
</dbReference>
<comment type="caution">
    <text evidence="10">The sequence shown here is derived from an EMBL/GenBank/DDBJ whole genome shotgun (WGS) entry which is preliminary data.</text>
</comment>
<dbReference type="GO" id="GO:0005794">
    <property type="term" value="C:Golgi apparatus"/>
    <property type="evidence" value="ECO:0007669"/>
    <property type="project" value="TreeGrafter"/>
</dbReference>
<comment type="subcellular location">
    <subcellularLocation>
        <location evidence="1">Membrane</location>
        <topology evidence="1">Single-pass membrane protein</topology>
    </subcellularLocation>
</comment>
<protein>
    <recommendedName>
        <fullName evidence="12">Trichome birefringence-like N-terminal domain-containing protein</fullName>
    </recommendedName>
</protein>
<keyword evidence="5 7" id="KW-1133">Transmembrane helix</keyword>
<evidence type="ECO:0008006" key="12">
    <source>
        <dbReference type="Google" id="ProtNLM"/>
    </source>
</evidence>
<dbReference type="PANTHER" id="PTHR32285:SF13">
    <property type="entry name" value="TRICHOME BIREFRINGENCE-LIKE N-TERMINAL DOMAIN-CONTAINING PROTEIN"/>
    <property type="match status" value="1"/>
</dbReference>
<keyword evidence="4" id="KW-0735">Signal-anchor</keyword>
<feature type="domain" description="Trichome birefringence-like C-terminal" evidence="8">
    <location>
        <begin position="230"/>
        <end position="464"/>
    </location>
</feature>
<comment type="similarity">
    <text evidence="2">Belongs to the PC-esterase family. TBL subfamily.</text>
</comment>
<evidence type="ECO:0000259" key="8">
    <source>
        <dbReference type="Pfam" id="PF13839"/>
    </source>
</evidence>
<dbReference type="Pfam" id="PF13839">
    <property type="entry name" value="PC-Esterase"/>
    <property type="match status" value="2"/>
</dbReference>
<feature type="transmembrane region" description="Helical" evidence="7">
    <location>
        <begin position="17"/>
        <end position="36"/>
    </location>
</feature>
<feature type="domain" description="Trichome birefringence-like C-terminal" evidence="8">
    <location>
        <begin position="122"/>
        <end position="166"/>
    </location>
</feature>
<evidence type="ECO:0000256" key="7">
    <source>
        <dbReference type="SAM" id="Phobius"/>
    </source>
</evidence>
<dbReference type="Pfam" id="PF14416">
    <property type="entry name" value="PMR5N"/>
    <property type="match status" value="1"/>
</dbReference>
<dbReference type="GO" id="GO:0016413">
    <property type="term" value="F:O-acetyltransferase activity"/>
    <property type="evidence" value="ECO:0007669"/>
    <property type="project" value="InterPro"/>
</dbReference>
<dbReference type="Proteomes" id="UP000823749">
    <property type="component" value="Chromosome 10"/>
</dbReference>
<dbReference type="AlphaFoldDB" id="A0AAV6IHF8"/>
<keyword evidence="11" id="KW-1185">Reference proteome</keyword>
<evidence type="ECO:0000256" key="2">
    <source>
        <dbReference type="ARBA" id="ARBA00007727"/>
    </source>
</evidence>
<reference evidence="10" key="1">
    <citation type="submission" date="2020-08" db="EMBL/GenBank/DDBJ databases">
        <title>Plant Genome Project.</title>
        <authorList>
            <person name="Zhang R.-G."/>
        </authorList>
    </citation>
    <scope>NUCLEOTIDE SEQUENCE</scope>
    <source>
        <strain evidence="10">WSP0</strain>
        <tissue evidence="10">Leaf</tissue>
    </source>
</reference>
<evidence type="ECO:0000256" key="4">
    <source>
        <dbReference type="ARBA" id="ARBA00022968"/>
    </source>
</evidence>
<sequence length="472" mass="54631">MKVHVSEIRNAKGFRKVVLLLIISPLLIAIPLYILYISPFSLYSPELSSVHHSMTANVSKRVSVKPKSCDIFKGKWVPYAKGPYYYTNSTRCVVDDRQNCMRLGRPDTRFMKWRWKPDQCELSHFDAKEFLELVRGKSMAFVGDSVGRNQVESLMCLLANVEYFRTRIVLLHIQKRVRNAVRQCYMHPNVLGVLSKMNVTLFYRQQLACSLLMIQFFSQVAHPVDDAPSLEGLMSHWFYSDYNFTLGLVWSPNLVKSSIGNRNVVGLFNLYLDKVDEGWTSKIEDFDYLIISVGHWFSRPLIYHEKGKVIGCHMCQDANIATLSRYYGYRKALRTTFKAISGIPNFKGVTILRAFSPTHFGSEDWVRGNCSRTTPFGKEEMVIDANNLEYYLTQVDEFRAAEREGRKRGLRFMLLDVFEAMGMRPDGHPYHYGHPQNKREAIADCLHWCLPGPIDSWNEFLLHMLKVEAQRD</sequence>
<feature type="domain" description="Trichome birefringence-like N-terminal" evidence="9">
    <location>
        <begin position="67"/>
        <end position="121"/>
    </location>
</feature>
<proteinExistence type="inferred from homology"/>
<evidence type="ECO:0000256" key="6">
    <source>
        <dbReference type="ARBA" id="ARBA00023136"/>
    </source>
</evidence>
<organism evidence="10 11">
    <name type="scientific">Rhododendron griersonianum</name>
    <dbReference type="NCBI Taxonomy" id="479676"/>
    <lineage>
        <taxon>Eukaryota</taxon>
        <taxon>Viridiplantae</taxon>
        <taxon>Streptophyta</taxon>
        <taxon>Embryophyta</taxon>
        <taxon>Tracheophyta</taxon>
        <taxon>Spermatophyta</taxon>
        <taxon>Magnoliopsida</taxon>
        <taxon>eudicotyledons</taxon>
        <taxon>Gunneridae</taxon>
        <taxon>Pentapetalae</taxon>
        <taxon>asterids</taxon>
        <taxon>Ericales</taxon>
        <taxon>Ericaceae</taxon>
        <taxon>Ericoideae</taxon>
        <taxon>Rhodoreae</taxon>
        <taxon>Rhododendron</taxon>
    </lineage>
</organism>
<keyword evidence="6 7" id="KW-0472">Membrane</keyword>
<evidence type="ECO:0000256" key="3">
    <source>
        <dbReference type="ARBA" id="ARBA00022692"/>
    </source>
</evidence>